<dbReference type="Pfam" id="PF25594">
    <property type="entry name" value="GldB_lipo"/>
    <property type="match status" value="1"/>
</dbReference>
<dbReference type="AlphaFoldDB" id="A0A4V3C568"/>
<protein>
    <recommendedName>
        <fullName evidence="3">Gliding motility-associated lipoprotein GldB</fullName>
    </recommendedName>
</protein>
<keyword evidence="2" id="KW-1185">Reference proteome</keyword>
<evidence type="ECO:0000313" key="1">
    <source>
        <dbReference type="EMBL" id="TDO28668.1"/>
    </source>
</evidence>
<dbReference type="RefSeq" id="WP_246027072.1">
    <property type="nucleotide sequence ID" value="NZ_SNWP01000010.1"/>
</dbReference>
<dbReference type="Proteomes" id="UP000295741">
    <property type="component" value="Unassembled WGS sequence"/>
</dbReference>
<name>A0A4V3C568_9BACT</name>
<reference evidence="1 2" key="1">
    <citation type="submission" date="2019-03" db="EMBL/GenBank/DDBJ databases">
        <title>Genomic Encyclopedia of Archaeal and Bacterial Type Strains, Phase II (KMG-II): from individual species to whole genera.</title>
        <authorList>
            <person name="Goeker M."/>
        </authorList>
    </citation>
    <scope>NUCLEOTIDE SEQUENCE [LARGE SCALE GENOMIC DNA]</scope>
    <source>
        <strain evidence="1 2">DSM 28323</strain>
    </source>
</reference>
<organism evidence="1 2">
    <name type="scientific">Sediminibacterium goheungense</name>
    <dbReference type="NCBI Taxonomy" id="1086393"/>
    <lineage>
        <taxon>Bacteria</taxon>
        <taxon>Pseudomonadati</taxon>
        <taxon>Bacteroidota</taxon>
        <taxon>Chitinophagia</taxon>
        <taxon>Chitinophagales</taxon>
        <taxon>Chitinophagaceae</taxon>
        <taxon>Sediminibacterium</taxon>
    </lineage>
</organism>
<dbReference type="EMBL" id="SNWP01000010">
    <property type="protein sequence ID" value="TDO28668.1"/>
    <property type="molecule type" value="Genomic_DNA"/>
</dbReference>
<evidence type="ECO:0008006" key="3">
    <source>
        <dbReference type="Google" id="ProtNLM"/>
    </source>
</evidence>
<gene>
    <name evidence="1" type="ORF">BC659_0746</name>
</gene>
<evidence type="ECO:0000313" key="2">
    <source>
        <dbReference type="Proteomes" id="UP000295741"/>
    </source>
</evidence>
<sequence>MNRWLGMFLLLACISCGSKRNVPDVSAVKAPLTLQRFETSFFKIDTLHFETSLQELTSEYHGFTQDFLFNILGSSPATFTKDVPAFMRSYEGLANDVSRLFPDMTREVDEIQKGLRFVKHYFPEYQLPERVISFVGPLNSYGSIITRDGLAIGLQLYLGSEHPLYLSEEGQQLYPRYLSRRFDRAYIPVNAIKNVMDDLYPPAYADKPLIEQMIEAGKRVYLLDQLMPYTADSLKTGYTQKQLDGCYENEKTIWSLFVQNNLLYNIDPEINRDYMSDAPNTPALGTASPGFIGQFVGWQIVKKWMSQQKQAGNLKLLMETSPKKIFEEAKYKP</sequence>
<dbReference type="InterPro" id="IPR019853">
    <property type="entry name" value="GldB-like"/>
</dbReference>
<proteinExistence type="predicted"/>
<accession>A0A4V3C568</accession>
<comment type="caution">
    <text evidence="1">The sequence shown here is derived from an EMBL/GenBank/DDBJ whole genome shotgun (WGS) entry which is preliminary data.</text>
</comment>